<name>A0A1Y5F4A0_9BACT</name>
<feature type="transmembrane region" description="Helical" evidence="1">
    <location>
        <begin position="184"/>
        <end position="205"/>
    </location>
</feature>
<accession>A0A1Y5F4A0</accession>
<protein>
    <recommendedName>
        <fullName evidence="2">Fatty acid desaturase domain-containing protein</fullName>
    </recommendedName>
</protein>
<evidence type="ECO:0000313" key="3">
    <source>
        <dbReference type="EMBL" id="OUR95403.1"/>
    </source>
</evidence>
<dbReference type="GO" id="GO:0016020">
    <property type="term" value="C:membrane"/>
    <property type="evidence" value="ECO:0007669"/>
    <property type="project" value="TreeGrafter"/>
</dbReference>
<evidence type="ECO:0000259" key="2">
    <source>
        <dbReference type="Pfam" id="PF00487"/>
    </source>
</evidence>
<feature type="transmembrane region" description="Helical" evidence="1">
    <location>
        <begin position="12"/>
        <end position="31"/>
    </location>
</feature>
<feature type="transmembrane region" description="Helical" evidence="1">
    <location>
        <begin position="43"/>
        <end position="60"/>
    </location>
</feature>
<feature type="domain" description="Fatty acid desaturase" evidence="2">
    <location>
        <begin position="50"/>
        <end position="266"/>
    </location>
</feature>
<feature type="transmembrane region" description="Helical" evidence="1">
    <location>
        <begin position="156"/>
        <end position="178"/>
    </location>
</feature>
<comment type="caution">
    <text evidence="3">The sequence shown here is derived from an EMBL/GenBank/DDBJ whole genome shotgun (WGS) entry which is preliminary data.</text>
</comment>
<keyword evidence="1" id="KW-1133">Transmembrane helix</keyword>
<feature type="transmembrane region" description="Helical" evidence="1">
    <location>
        <begin position="81"/>
        <end position="100"/>
    </location>
</feature>
<reference evidence="4" key="1">
    <citation type="journal article" date="2017" name="Proc. Natl. Acad. Sci. U.S.A.">
        <title>Simulation of Deepwater Horizon oil plume reveals substrate specialization within a complex community of hydrocarbon-degraders.</title>
        <authorList>
            <person name="Hu P."/>
            <person name="Dubinsky E.A."/>
            <person name="Probst A.J."/>
            <person name="Wang J."/>
            <person name="Sieber C.M.K."/>
            <person name="Tom L.M."/>
            <person name="Gardinali P."/>
            <person name="Banfield J.F."/>
            <person name="Atlas R.M."/>
            <person name="Andersen G.L."/>
        </authorList>
    </citation>
    <scope>NUCLEOTIDE SEQUENCE [LARGE SCALE GENOMIC DNA]</scope>
</reference>
<dbReference type="EMBL" id="MAAO01000008">
    <property type="protein sequence ID" value="OUR95403.1"/>
    <property type="molecule type" value="Genomic_DNA"/>
</dbReference>
<dbReference type="GO" id="GO:0016717">
    <property type="term" value="F:oxidoreductase activity, acting on paired donors, with oxidation of a pair of donors resulting in the reduction of molecular oxygen to two molecules of water"/>
    <property type="evidence" value="ECO:0007669"/>
    <property type="project" value="TreeGrafter"/>
</dbReference>
<dbReference type="GO" id="GO:0008610">
    <property type="term" value="P:lipid biosynthetic process"/>
    <property type="evidence" value="ECO:0007669"/>
    <property type="project" value="UniProtKB-ARBA"/>
</dbReference>
<dbReference type="PANTHER" id="PTHR19353:SF19">
    <property type="entry name" value="DELTA(5) FATTY ACID DESATURASE C-RELATED"/>
    <property type="match status" value="1"/>
</dbReference>
<proteinExistence type="predicted"/>
<gene>
    <name evidence="3" type="ORF">A9Q84_16345</name>
</gene>
<organism evidence="3 4">
    <name type="scientific">Halobacteriovorax marinus</name>
    <dbReference type="NCBI Taxonomy" id="97084"/>
    <lineage>
        <taxon>Bacteria</taxon>
        <taxon>Pseudomonadati</taxon>
        <taxon>Bdellovibrionota</taxon>
        <taxon>Bacteriovoracia</taxon>
        <taxon>Bacteriovoracales</taxon>
        <taxon>Halobacteriovoraceae</taxon>
        <taxon>Halobacteriovorax</taxon>
    </lineage>
</organism>
<dbReference type="AlphaFoldDB" id="A0A1Y5F4A0"/>
<dbReference type="Proteomes" id="UP000196531">
    <property type="component" value="Unassembled WGS sequence"/>
</dbReference>
<evidence type="ECO:0000256" key="1">
    <source>
        <dbReference type="SAM" id="Phobius"/>
    </source>
</evidence>
<keyword evidence="1" id="KW-0472">Membrane</keyword>
<evidence type="ECO:0000313" key="4">
    <source>
        <dbReference type="Proteomes" id="UP000196531"/>
    </source>
</evidence>
<keyword evidence="1" id="KW-0812">Transmembrane</keyword>
<dbReference type="InterPro" id="IPR012171">
    <property type="entry name" value="Fatty_acid_desaturase"/>
</dbReference>
<feature type="transmembrane region" description="Helical" evidence="1">
    <location>
        <begin position="120"/>
        <end position="144"/>
    </location>
</feature>
<dbReference type="InterPro" id="IPR005804">
    <property type="entry name" value="FA_desaturase_dom"/>
</dbReference>
<dbReference type="Pfam" id="PF00487">
    <property type="entry name" value="FA_desaturase"/>
    <property type="match status" value="1"/>
</dbReference>
<dbReference type="PANTHER" id="PTHR19353">
    <property type="entry name" value="FATTY ACID DESATURASE 2"/>
    <property type="match status" value="1"/>
</dbReference>
<sequence>MQSKLEKRKIIATEIVALPTIMFFIVLFSAYMLTTYLGYTDQLPLKYCVLINSLLAYFLFTPMHEATHGSISGRNKRMKPVETLIGYLSGIPLFAPFPILKLQHLKHHANTNHPYKDPDFYIHSSSLPMALIKSVVVFIVAYFNVLKLKSLENKKLMRNTIFFNMLFNIVFIFLGIKFGFKYPLLTWALPGIIGLSILSIVFAWIPHHPHEEQGKYRSSRIIQGTLLKYFTACQSYHLIHHLYPKIPFYQYKKAYNYLEEELKHNDAIII</sequence>